<comment type="similarity">
    <text evidence="1">Belongs to the bacterial solute-binding protein 3 family.</text>
</comment>
<gene>
    <name evidence="5" type="ORF">J9B83_07545</name>
</gene>
<keyword evidence="6" id="KW-1185">Reference proteome</keyword>
<accession>A0ABS5HAX1</accession>
<dbReference type="EMBL" id="JAGSSV010000007">
    <property type="protein sequence ID" value="MBR7888796.1"/>
    <property type="molecule type" value="Genomic_DNA"/>
</dbReference>
<evidence type="ECO:0000259" key="4">
    <source>
        <dbReference type="Pfam" id="PF00497"/>
    </source>
</evidence>
<name>A0ABS5HAX1_9GAMM</name>
<evidence type="ECO:0000256" key="3">
    <source>
        <dbReference type="SAM" id="SignalP"/>
    </source>
</evidence>
<dbReference type="Pfam" id="PF00497">
    <property type="entry name" value="SBP_bac_3"/>
    <property type="match status" value="1"/>
</dbReference>
<dbReference type="RefSeq" id="WP_211536144.1">
    <property type="nucleotide sequence ID" value="NZ_JAGSSV010000007.1"/>
</dbReference>
<dbReference type="SUPFAM" id="SSF53850">
    <property type="entry name" value="Periplasmic binding protein-like II"/>
    <property type="match status" value="1"/>
</dbReference>
<proteinExistence type="inferred from homology"/>
<dbReference type="Gene3D" id="3.40.190.10">
    <property type="entry name" value="Periplasmic binding protein-like II"/>
    <property type="match status" value="2"/>
</dbReference>
<dbReference type="PANTHER" id="PTHR35936">
    <property type="entry name" value="MEMBRANE-BOUND LYTIC MUREIN TRANSGLYCOSYLASE F"/>
    <property type="match status" value="1"/>
</dbReference>
<feature type="domain" description="Solute-binding protein family 3/N-terminal" evidence="4">
    <location>
        <begin position="34"/>
        <end position="176"/>
    </location>
</feature>
<evidence type="ECO:0000256" key="1">
    <source>
        <dbReference type="ARBA" id="ARBA00010333"/>
    </source>
</evidence>
<organism evidence="5 6">
    <name type="scientific">Marinomonas vulgaris</name>
    <dbReference type="NCBI Taxonomy" id="2823372"/>
    <lineage>
        <taxon>Bacteria</taxon>
        <taxon>Pseudomonadati</taxon>
        <taxon>Pseudomonadota</taxon>
        <taxon>Gammaproteobacteria</taxon>
        <taxon>Oceanospirillales</taxon>
        <taxon>Oceanospirillaceae</taxon>
        <taxon>Marinomonas</taxon>
    </lineage>
</organism>
<comment type="caution">
    <text evidence="5">The sequence shown here is derived from an EMBL/GenBank/DDBJ whole genome shotgun (WGS) entry which is preliminary data.</text>
</comment>
<sequence>MRADLVVAAFCWFILWPKVAAADTSIETLSTMTVRVCGNSAYPPVSWVNADQQADGVNVAVIKMLLEPLGVTVDTHQDSSWRRCLKEVELGNIDMMSGFKTEARQAFMTFLDAPVIRESIYLYFPIDNPLEFKGWDTLAGLRVGVLRGDSFGDEVDAALNAYPTLEYVSTQDQNLLKLADNRLDMVPMGKLSGQLDILRLGLQGKTGHIQTDVVDFWYLAISNRSPLLPWLPFLNERLTRLLDSPETVPELVERYRRIYIAALGLNGDFSD</sequence>
<dbReference type="InterPro" id="IPR001638">
    <property type="entry name" value="Solute-binding_3/MltF_N"/>
</dbReference>
<dbReference type="Proteomes" id="UP000679722">
    <property type="component" value="Unassembled WGS sequence"/>
</dbReference>
<feature type="signal peptide" evidence="3">
    <location>
        <begin position="1"/>
        <end position="21"/>
    </location>
</feature>
<protein>
    <submittedName>
        <fullName evidence="5">Transporter substrate-binding domain-containing protein</fullName>
    </submittedName>
</protein>
<evidence type="ECO:0000313" key="5">
    <source>
        <dbReference type="EMBL" id="MBR7888796.1"/>
    </source>
</evidence>
<evidence type="ECO:0000256" key="2">
    <source>
        <dbReference type="ARBA" id="ARBA00022729"/>
    </source>
</evidence>
<feature type="chain" id="PRO_5046268449" evidence="3">
    <location>
        <begin position="22"/>
        <end position="271"/>
    </location>
</feature>
<dbReference type="PANTHER" id="PTHR35936:SF35">
    <property type="entry name" value="L-CYSTINE-BINDING PROTEIN TCYJ"/>
    <property type="match status" value="1"/>
</dbReference>
<reference evidence="6" key="1">
    <citation type="submission" date="2023-07" db="EMBL/GenBank/DDBJ databases">
        <title>Marinomonas vulgaris A79, complete genome.</title>
        <authorList>
            <person name="Ying J.-J."/>
        </authorList>
    </citation>
    <scope>NUCLEOTIDE SEQUENCE [LARGE SCALE GENOMIC DNA]</scope>
    <source>
        <strain evidence="6">A79</strain>
    </source>
</reference>
<evidence type="ECO:0000313" key="6">
    <source>
        <dbReference type="Proteomes" id="UP000679722"/>
    </source>
</evidence>
<keyword evidence="2 3" id="KW-0732">Signal</keyword>